<dbReference type="GO" id="GO:0030686">
    <property type="term" value="C:90S preribosome"/>
    <property type="evidence" value="ECO:0007669"/>
    <property type="project" value="TreeGrafter"/>
</dbReference>
<evidence type="ECO:0000313" key="11">
    <source>
        <dbReference type="Proteomes" id="UP000807504"/>
    </source>
</evidence>
<feature type="domain" description="Nucleolar protein 10-like second" evidence="8">
    <location>
        <begin position="368"/>
        <end position="416"/>
    </location>
</feature>
<keyword evidence="11" id="KW-1185">Reference proteome</keyword>
<dbReference type="AlphaFoldDB" id="A0A8T0FTY4"/>
<dbReference type="EMBL" id="JABXBU010000003">
    <property type="protein sequence ID" value="KAF8793129.1"/>
    <property type="molecule type" value="Genomic_DNA"/>
</dbReference>
<dbReference type="InterPro" id="IPR056551">
    <property type="entry name" value="Beta-prop_NOL10_N"/>
</dbReference>
<dbReference type="FunFam" id="2.130.10.10:FF:000980">
    <property type="entry name" value="Nucleolar protein 10"/>
    <property type="match status" value="1"/>
</dbReference>
<keyword evidence="3" id="KW-0853">WD repeat</keyword>
<proteinExistence type="inferred from homology"/>
<evidence type="ECO:0000313" key="10">
    <source>
        <dbReference type="EMBL" id="KAF8793129.1"/>
    </source>
</evidence>
<gene>
    <name evidence="10" type="ORF">HNY73_004651</name>
</gene>
<feature type="compositionally biased region" description="Basic and acidic residues" evidence="6">
    <location>
        <begin position="613"/>
        <end position="631"/>
    </location>
</feature>
<dbReference type="Pfam" id="PF23097">
    <property type="entry name" value="NOL10_2nd"/>
    <property type="match status" value="1"/>
</dbReference>
<evidence type="ECO:0000259" key="9">
    <source>
        <dbReference type="Pfam" id="PF23098"/>
    </source>
</evidence>
<feature type="region of interest" description="Disordered" evidence="6">
    <location>
        <begin position="510"/>
        <end position="559"/>
    </location>
</feature>
<feature type="domain" description="Nucleolar protein 10-like N-terminal" evidence="9">
    <location>
        <begin position="1"/>
        <end position="363"/>
    </location>
</feature>
<sequence length="643" mass="74656">MQIQTDNNVKIYNLSCGKSLPDWLTERKRRLLQKKNVDIRRRIELIQDFEMPGVSTGIKISRDGNFIFATGIYKPRIRCFDVNNLSMKFERCFDAEAVQFEILSDDYKKLALLQCDRTIELHVQHGSYFKLRIPKFGRDLKYHKASCDLLTCGAGSEIYRLNLEQGRFLNPYHTEASSLNKLAIHEYYDIIACGTMEGKVEAWDPRQRERIATLDCALAVPDYDNIEGFPSITALSFKGDLTMAVGTFTGQVMLYDIRANKPFLVQTHDLHQPVKCIEFVPNEELLVSMNPNSVKFWKRNTGDFYFSVTSPVHLNDLCIVPNSGLFFLANEDKKILSYFVPTIGPAPKWCCFLDNITEELEESKQDAVYDDYKFVTEKELHQLHLDHLIGTNLLRGYMHGYFMDVRLYNKARAIMQPEAYQDLKKKMVQSKIEKERNAKRIQVKQLPSINKDYAQKLLEKKANSNEEVVNPFEDDRFKDLFENPDFEIKQTDDEYARIKATVERANKKKVTIVPESEPMDLLEEENNYKSSSSESEDEEEEESEDSEVELPADKKRRGTLKAVDSERFKLLYKNDENEDESIPVEERLKKTHESFKESNAAAGNKVVTWTTGKSEKASKREEERKAHMKERAKCRRPAKYIKK</sequence>
<reference evidence="10" key="1">
    <citation type="journal article" date="2020" name="bioRxiv">
        <title>Chromosome-level reference genome of the European wasp spider Argiope bruennichi: a resource for studies on range expansion and evolutionary adaptation.</title>
        <authorList>
            <person name="Sheffer M.M."/>
            <person name="Hoppe A."/>
            <person name="Krehenwinkel H."/>
            <person name="Uhl G."/>
            <person name="Kuss A.W."/>
            <person name="Jensen L."/>
            <person name="Jensen C."/>
            <person name="Gillespie R.G."/>
            <person name="Hoff K.J."/>
            <person name="Prost S."/>
        </authorList>
    </citation>
    <scope>NUCLEOTIDE SEQUENCE</scope>
</reference>
<keyword evidence="4" id="KW-0677">Repeat</keyword>
<dbReference type="InterPro" id="IPR040382">
    <property type="entry name" value="NOL10/Enp2"/>
</dbReference>
<dbReference type="Proteomes" id="UP000807504">
    <property type="component" value="Unassembled WGS sequence"/>
</dbReference>
<accession>A0A8T0FTY4</accession>
<dbReference type="GO" id="GO:0000462">
    <property type="term" value="P:maturation of SSU-rRNA from tricistronic rRNA transcript (SSU-rRNA, 5.8S rRNA, LSU-rRNA)"/>
    <property type="evidence" value="ECO:0007669"/>
    <property type="project" value="TreeGrafter"/>
</dbReference>
<feature type="compositionally biased region" description="Basic residues" evidence="6">
    <location>
        <begin position="632"/>
        <end position="643"/>
    </location>
</feature>
<dbReference type="PANTHER" id="PTHR14927:SF0">
    <property type="entry name" value="NUCLEOLAR PROTEIN 10"/>
    <property type="match status" value="1"/>
</dbReference>
<evidence type="ECO:0000256" key="3">
    <source>
        <dbReference type="ARBA" id="ARBA00022574"/>
    </source>
</evidence>
<keyword evidence="5" id="KW-0539">Nucleus</keyword>
<evidence type="ECO:0000256" key="2">
    <source>
        <dbReference type="ARBA" id="ARBA00005264"/>
    </source>
</evidence>
<evidence type="ECO:0000256" key="1">
    <source>
        <dbReference type="ARBA" id="ARBA00004604"/>
    </source>
</evidence>
<protein>
    <submittedName>
        <fullName evidence="10">Nucleolar protein 10 like protein</fullName>
    </submittedName>
</protein>
<dbReference type="InterPro" id="IPR056550">
    <property type="entry name" value="NOL10_2nd"/>
</dbReference>
<reference evidence="10" key="2">
    <citation type="submission" date="2020-06" db="EMBL/GenBank/DDBJ databases">
        <authorList>
            <person name="Sheffer M."/>
        </authorList>
    </citation>
    <scope>NUCLEOTIDE SEQUENCE</scope>
</reference>
<dbReference type="Pfam" id="PF23098">
    <property type="entry name" value="Beta-prop_NOL10_N"/>
    <property type="match status" value="1"/>
</dbReference>
<feature type="domain" description="NUC153" evidence="7">
    <location>
        <begin position="474"/>
        <end position="500"/>
    </location>
</feature>
<evidence type="ECO:0000256" key="6">
    <source>
        <dbReference type="SAM" id="MobiDB-lite"/>
    </source>
</evidence>
<evidence type="ECO:0000259" key="7">
    <source>
        <dbReference type="Pfam" id="PF08159"/>
    </source>
</evidence>
<name>A0A8T0FTY4_ARGBR</name>
<evidence type="ECO:0000256" key="4">
    <source>
        <dbReference type="ARBA" id="ARBA00022737"/>
    </source>
</evidence>
<dbReference type="InterPro" id="IPR036322">
    <property type="entry name" value="WD40_repeat_dom_sf"/>
</dbReference>
<feature type="region of interest" description="Disordered" evidence="6">
    <location>
        <begin position="593"/>
        <end position="643"/>
    </location>
</feature>
<dbReference type="PANTHER" id="PTHR14927">
    <property type="entry name" value="NUCLEOLAR PROTEIN 10"/>
    <property type="match status" value="1"/>
</dbReference>
<dbReference type="SUPFAM" id="SSF50978">
    <property type="entry name" value="WD40 repeat-like"/>
    <property type="match status" value="1"/>
</dbReference>
<comment type="subcellular location">
    <subcellularLocation>
        <location evidence="1">Nucleus</location>
        <location evidence="1">Nucleolus</location>
    </subcellularLocation>
</comment>
<evidence type="ECO:0000259" key="8">
    <source>
        <dbReference type="Pfam" id="PF23097"/>
    </source>
</evidence>
<comment type="caution">
    <text evidence="10">The sequence shown here is derived from an EMBL/GenBank/DDBJ whole genome shotgun (WGS) entry which is preliminary data.</text>
</comment>
<feature type="compositionally biased region" description="Acidic residues" evidence="6">
    <location>
        <begin position="534"/>
        <end position="550"/>
    </location>
</feature>
<comment type="similarity">
    <text evidence="2">Belongs to the WD repeat NOL10/ENP2 family.</text>
</comment>
<dbReference type="Gene3D" id="2.130.10.10">
    <property type="entry name" value="YVTN repeat-like/Quinoprotein amine dehydrogenase"/>
    <property type="match status" value="1"/>
</dbReference>
<dbReference type="GO" id="GO:0032040">
    <property type="term" value="C:small-subunit processome"/>
    <property type="evidence" value="ECO:0007669"/>
    <property type="project" value="TreeGrafter"/>
</dbReference>
<organism evidence="10 11">
    <name type="scientific">Argiope bruennichi</name>
    <name type="common">Wasp spider</name>
    <name type="synonym">Aranea bruennichi</name>
    <dbReference type="NCBI Taxonomy" id="94029"/>
    <lineage>
        <taxon>Eukaryota</taxon>
        <taxon>Metazoa</taxon>
        <taxon>Ecdysozoa</taxon>
        <taxon>Arthropoda</taxon>
        <taxon>Chelicerata</taxon>
        <taxon>Arachnida</taxon>
        <taxon>Araneae</taxon>
        <taxon>Araneomorphae</taxon>
        <taxon>Entelegynae</taxon>
        <taxon>Araneoidea</taxon>
        <taxon>Araneidae</taxon>
        <taxon>Argiope</taxon>
    </lineage>
</organism>
<dbReference type="InterPro" id="IPR015943">
    <property type="entry name" value="WD40/YVTN_repeat-like_dom_sf"/>
</dbReference>
<dbReference type="Pfam" id="PF08159">
    <property type="entry name" value="NUC153"/>
    <property type="match status" value="1"/>
</dbReference>
<evidence type="ECO:0000256" key="5">
    <source>
        <dbReference type="ARBA" id="ARBA00023242"/>
    </source>
</evidence>
<dbReference type="InterPro" id="IPR012580">
    <property type="entry name" value="NUC153"/>
</dbReference>